<evidence type="ECO:0000259" key="8">
    <source>
        <dbReference type="Pfam" id="PF00248"/>
    </source>
</evidence>
<sequence>MPWDLVKLNDGRSMPSIAYGTWTLGNGQSAVDQVDQALSVGFDHVDTAQSYRNEQEAGQALKESGLARSDIFVTTKWSGQADIPTSIRNSVGNLGISYVDLYLVHSPRLAVPDIPTTWKQMEQVVKDGLAKSIGISNFNVEQMQELLNSANIKPVANQILFHPYVYAQQKPILDFASQHGIIIEAYSLLIPLTHQPGGPLDKPLSSIASRLDVSPDQVLMAWAKAKGVVVVTTSSKESRLKGYLAAGDLKLTSDDIDAIDEAGAAGARRLTAKTLLRRAAGLALLTAGALAVCSYLGIDVL</sequence>
<feature type="transmembrane region" description="Helical" evidence="7">
    <location>
        <begin position="279"/>
        <end position="298"/>
    </location>
</feature>
<feature type="site" description="Lowers pKa of active site Tyr" evidence="6">
    <location>
        <position position="76"/>
    </location>
</feature>
<dbReference type="PANTHER" id="PTHR43827">
    <property type="entry name" value="2,5-DIKETO-D-GLUCONIC ACID REDUCTASE"/>
    <property type="match status" value="1"/>
</dbReference>
<dbReference type="SUPFAM" id="SSF51430">
    <property type="entry name" value="NAD(P)-linked oxidoreductase"/>
    <property type="match status" value="1"/>
</dbReference>
<keyword evidence="3" id="KW-0560">Oxidoreductase</keyword>
<evidence type="ECO:0000256" key="6">
    <source>
        <dbReference type="PIRSR" id="PIRSR000097-3"/>
    </source>
</evidence>
<evidence type="ECO:0000256" key="5">
    <source>
        <dbReference type="PIRSR" id="PIRSR000097-2"/>
    </source>
</evidence>
<evidence type="ECO:0000256" key="3">
    <source>
        <dbReference type="ARBA" id="ARBA00023002"/>
    </source>
</evidence>
<dbReference type="InterPro" id="IPR023210">
    <property type="entry name" value="NADP_OxRdtase_dom"/>
</dbReference>
<keyword evidence="7" id="KW-1133">Transmembrane helix</keyword>
<dbReference type="PANTHER" id="PTHR43827:SF3">
    <property type="entry name" value="NADP-DEPENDENT OXIDOREDUCTASE DOMAIN-CONTAINING PROTEIN"/>
    <property type="match status" value="1"/>
</dbReference>
<evidence type="ECO:0000256" key="4">
    <source>
        <dbReference type="PIRSR" id="PIRSR000097-1"/>
    </source>
</evidence>
<dbReference type="PIRSF" id="PIRSF000097">
    <property type="entry name" value="AKR"/>
    <property type="match status" value="1"/>
</dbReference>
<keyword evidence="2" id="KW-0521">NADP</keyword>
<evidence type="ECO:0000256" key="7">
    <source>
        <dbReference type="SAM" id="Phobius"/>
    </source>
</evidence>
<dbReference type="EMBL" id="KQ085896">
    <property type="protein sequence ID" value="KLO18232.1"/>
    <property type="molecule type" value="Genomic_DNA"/>
</dbReference>
<reference evidence="9 10" key="1">
    <citation type="submission" date="2015-04" db="EMBL/GenBank/DDBJ databases">
        <title>Complete genome sequence of Schizopora paradoxa KUC8140, a cosmopolitan wood degrader in East Asia.</title>
        <authorList>
            <consortium name="DOE Joint Genome Institute"/>
            <person name="Min B."/>
            <person name="Park H."/>
            <person name="Jang Y."/>
            <person name="Kim J.-J."/>
            <person name="Kim K.H."/>
            <person name="Pangilinan J."/>
            <person name="Lipzen A."/>
            <person name="Riley R."/>
            <person name="Grigoriev I.V."/>
            <person name="Spatafora J.W."/>
            <person name="Choi I.-G."/>
        </authorList>
    </citation>
    <scope>NUCLEOTIDE SEQUENCE [LARGE SCALE GENOMIC DNA]</scope>
    <source>
        <strain evidence="9 10">KUC8140</strain>
    </source>
</reference>
<dbReference type="InterPro" id="IPR036812">
    <property type="entry name" value="NAD(P)_OxRdtase_dom_sf"/>
</dbReference>
<proteinExistence type="inferred from homology"/>
<dbReference type="InParanoid" id="A0A0H2S2V9"/>
<dbReference type="Pfam" id="PF00248">
    <property type="entry name" value="Aldo_ket_red"/>
    <property type="match status" value="1"/>
</dbReference>
<feature type="binding site" evidence="5">
    <location>
        <position position="105"/>
    </location>
    <ligand>
        <name>substrate</name>
    </ligand>
</feature>
<dbReference type="GO" id="GO:0016652">
    <property type="term" value="F:oxidoreductase activity, acting on NAD(P)H as acceptor"/>
    <property type="evidence" value="ECO:0007669"/>
    <property type="project" value="InterPro"/>
</dbReference>
<dbReference type="PRINTS" id="PR00069">
    <property type="entry name" value="ALDKETRDTASE"/>
</dbReference>
<keyword evidence="7" id="KW-0472">Membrane</keyword>
<dbReference type="Gene3D" id="3.20.20.100">
    <property type="entry name" value="NADP-dependent oxidoreductase domain"/>
    <property type="match status" value="1"/>
</dbReference>
<feature type="domain" description="NADP-dependent oxidoreductase" evidence="8">
    <location>
        <begin position="17"/>
        <end position="262"/>
    </location>
</feature>
<dbReference type="FunFam" id="3.20.20.100:FF:000002">
    <property type="entry name" value="2,5-diketo-D-gluconic acid reductase A"/>
    <property type="match status" value="1"/>
</dbReference>
<dbReference type="InterPro" id="IPR020471">
    <property type="entry name" value="AKR"/>
</dbReference>
<dbReference type="Proteomes" id="UP000053477">
    <property type="component" value="Unassembled WGS sequence"/>
</dbReference>
<evidence type="ECO:0000313" key="10">
    <source>
        <dbReference type="Proteomes" id="UP000053477"/>
    </source>
</evidence>
<feature type="active site" description="Proton donor" evidence="4">
    <location>
        <position position="51"/>
    </location>
</feature>
<dbReference type="GO" id="GO:0016616">
    <property type="term" value="F:oxidoreductase activity, acting on the CH-OH group of donors, NAD or NADP as acceptor"/>
    <property type="evidence" value="ECO:0007669"/>
    <property type="project" value="UniProtKB-ARBA"/>
</dbReference>
<dbReference type="CDD" id="cd19120">
    <property type="entry name" value="AKR_AKR3C2-3"/>
    <property type="match status" value="1"/>
</dbReference>
<evidence type="ECO:0000256" key="2">
    <source>
        <dbReference type="ARBA" id="ARBA00022857"/>
    </source>
</evidence>
<keyword evidence="10" id="KW-1185">Reference proteome</keyword>
<dbReference type="InterPro" id="IPR018170">
    <property type="entry name" value="Aldo/ket_reductase_CS"/>
</dbReference>
<comment type="similarity">
    <text evidence="1">Belongs to the aldo/keto reductase family.</text>
</comment>
<dbReference type="FunCoup" id="A0A0H2S2V9">
    <property type="interactions" value="199"/>
</dbReference>
<dbReference type="InterPro" id="IPR044494">
    <property type="entry name" value="AKR3C2/3"/>
</dbReference>
<evidence type="ECO:0000256" key="1">
    <source>
        <dbReference type="ARBA" id="ARBA00007905"/>
    </source>
</evidence>
<gene>
    <name evidence="9" type="ORF">SCHPADRAFT_899844</name>
</gene>
<accession>A0A0H2S2V9</accession>
<keyword evidence="7" id="KW-0812">Transmembrane</keyword>
<dbReference type="AlphaFoldDB" id="A0A0H2S2V9"/>
<protein>
    <submittedName>
        <fullName evidence="9">Aldo/keto reductase</fullName>
    </submittedName>
</protein>
<name>A0A0H2S2V9_9AGAM</name>
<dbReference type="PROSITE" id="PS00062">
    <property type="entry name" value="ALDOKETO_REDUCTASE_2"/>
    <property type="match status" value="1"/>
</dbReference>
<organism evidence="9 10">
    <name type="scientific">Schizopora paradoxa</name>
    <dbReference type="NCBI Taxonomy" id="27342"/>
    <lineage>
        <taxon>Eukaryota</taxon>
        <taxon>Fungi</taxon>
        <taxon>Dikarya</taxon>
        <taxon>Basidiomycota</taxon>
        <taxon>Agaricomycotina</taxon>
        <taxon>Agaricomycetes</taxon>
        <taxon>Hymenochaetales</taxon>
        <taxon>Schizoporaceae</taxon>
        <taxon>Schizopora</taxon>
    </lineage>
</organism>
<dbReference type="OrthoDB" id="416253at2759"/>
<evidence type="ECO:0000313" key="9">
    <source>
        <dbReference type="EMBL" id="KLO18232.1"/>
    </source>
</evidence>
<dbReference type="STRING" id="27342.A0A0H2S2V9"/>